<comment type="caution">
    <text evidence="6">The sequence shown here is derived from an EMBL/GenBank/DDBJ whole genome shotgun (WGS) entry which is preliminary data.</text>
</comment>
<organism evidence="6 7">
    <name type="scientific">Staphylococcus marylandisciuri</name>
    <dbReference type="NCBI Taxonomy" id="2981529"/>
    <lineage>
        <taxon>Bacteria</taxon>
        <taxon>Bacillati</taxon>
        <taxon>Bacillota</taxon>
        <taxon>Bacilli</taxon>
        <taxon>Bacillales</taxon>
        <taxon>Staphylococcaceae</taxon>
        <taxon>Staphylococcus</taxon>
    </lineage>
</organism>
<dbReference type="PANTHER" id="PTHR30363:SF56">
    <property type="entry name" value="TRANSCRIPTIONAL REGULATOR, DEOR FAMILY"/>
    <property type="match status" value="1"/>
</dbReference>
<accession>A0ABT2QPA7</accession>
<proteinExistence type="predicted"/>
<dbReference type="PANTHER" id="PTHR30363">
    <property type="entry name" value="HTH-TYPE TRANSCRIPTIONAL REGULATOR SRLR-RELATED"/>
    <property type="match status" value="1"/>
</dbReference>
<dbReference type="SUPFAM" id="SSF100950">
    <property type="entry name" value="NagB/RpiA/CoA transferase-like"/>
    <property type="match status" value="1"/>
</dbReference>
<keyword evidence="7" id="KW-1185">Reference proteome</keyword>
<feature type="domain" description="HTH deoR-type" evidence="5">
    <location>
        <begin position="3"/>
        <end position="58"/>
    </location>
</feature>
<dbReference type="PROSITE" id="PS00894">
    <property type="entry name" value="HTH_DEOR_1"/>
    <property type="match status" value="1"/>
</dbReference>
<dbReference type="Proteomes" id="UP001209553">
    <property type="component" value="Unassembled WGS sequence"/>
</dbReference>
<protein>
    <submittedName>
        <fullName evidence="6">DeoR/GlpR family DNA-binding transcription regulator</fullName>
    </submittedName>
</protein>
<dbReference type="SMART" id="SM00420">
    <property type="entry name" value="HTH_DEOR"/>
    <property type="match status" value="1"/>
</dbReference>
<dbReference type="GO" id="GO:0003677">
    <property type="term" value="F:DNA binding"/>
    <property type="evidence" value="ECO:0007669"/>
    <property type="project" value="UniProtKB-KW"/>
</dbReference>
<sequence length="252" mass="28014">MISEKRYDLILSKLQNKDFLTLQELVEYTGSSESTIRRDLSKLQQMGKLSRVHGGATLNQSVVKEPHLAEKRSKNLKEKQEICRIAADLIDDNDCIFMDAGSTTLEMIPYIKASSVTVVTNGLTHVEALLKHGIKTITLGGEVKATTFATVGTNTLETLKHYRFDKAFVGINGIDIKYGLTTPDEQEALIKSYAIELSRSSYVLADHSKYRNVYFAHVPINEGVSLVASKQVRSLDGIESFEAYYQFIGGAL</sequence>
<keyword evidence="4" id="KW-0804">Transcription</keyword>
<evidence type="ECO:0000256" key="4">
    <source>
        <dbReference type="ARBA" id="ARBA00023163"/>
    </source>
</evidence>
<evidence type="ECO:0000256" key="3">
    <source>
        <dbReference type="ARBA" id="ARBA00023125"/>
    </source>
</evidence>
<evidence type="ECO:0000313" key="6">
    <source>
        <dbReference type="EMBL" id="MCU5745790.1"/>
    </source>
</evidence>
<dbReference type="InterPro" id="IPR050313">
    <property type="entry name" value="Carb_Metab_HTH_regulators"/>
</dbReference>
<dbReference type="Pfam" id="PF08220">
    <property type="entry name" value="HTH_DeoR"/>
    <property type="match status" value="1"/>
</dbReference>
<dbReference type="Pfam" id="PF00455">
    <property type="entry name" value="DeoRC"/>
    <property type="match status" value="1"/>
</dbReference>
<evidence type="ECO:0000313" key="7">
    <source>
        <dbReference type="Proteomes" id="UP001209553"/>
    </source>
</evidence>
<dbReference type="EMBL" id="JAOPKZ010000005">
    <property type="protein sequence ID" value="MCU5745790.1"/>
    <property type="molecule type" value="Genomic_DNA"/>
</dbReference>
<gene>
    <name evidence="6" type="ORF">N9R04_03515</name>
</gene>
<dbReference type="RefSeq" id="WP_262855199.1">
    <property type="nucleotide sequence ID" value="NZ_JAOPKZ010000005.1"/>
</dbReference>
<dbReference type="InterPro" id="IPR001034">
    <property type="entry name" value="DeoR_HTH"/>
</dbReference>
<dbReference type="InterPro" id="IPR018356">
    <property type="entry name" value="Tscrpt_reg_HTH_DeoR_CS"/>
</dbReference>
<evidence type="ECO:0000256" key="2">
    <source>
        <dbReference type="ARBA" id="ARBA00023015"/>
    </source>
</evidence>
<keyword evidence="3 6" id="KW-0238">DNA-binding</keyword>
<evidence type="ECO:0000256" key="1">
    <source>
        <dbReference type="ARBA" id="ARBA00022736"/>
    </source>
</evidence>
<dbReference type="SUPFAM" id="SSF46785">
    <property type="entry name" value="Winged helix' DNA-binding domain"/>
    <property type="match status" value="1"/>
</dbReference>
<dbReference type="Gene3D" id="3.40.50.1360">
    <property type="match status" value="1"/>
</dbReference>
<dbReference type="InterPro" id="IPR014036">
    <property type="entry name" value="DeoR-like_C"/>
</dbReference>
<dbReference type="InterPro" id="IPR036390">
    <property type="entry name" value="WH_DNA-bd_sf"/>
</dbReference>
<dbReference type="PRINTS" id="PR00037">
    <property type="entry name" value="HTHLACR"/>
</dbReference>
<keyword evidence="2" id="KW-0805">Transcription regulation</keyword>
<evidence type="ECO:0000259" key="5">
    <source>
        <dbReference type="PROSITE" id="PS51000"/>
    </source>
</evidence>
<keyword evidence="1" id="KW-0423">Lactose metabolism</keyword>
<dbReference type="InterPro" id="IPR037171">
    <property type="entry name" value="NagB/RpiA_transferase-like"/>
</dbReference>
<dbReference type="InterPro" id="IPR036388">
    <property type="entry name" value="WH-like_DNA-bd_sf"/>
</dbReference>
<reference evidence="6 7" key="1">
    <citation type="journal article" date="2023" name="Int. J. Syst. Evol. Microbiol.">
        <title>Streptococcus sciuri sp. nov., Staphylococcus marylandisciuri sp. nov. and Staphylococcus americanisciuri sp. nov., isolated from faeces of eastern grey squirrel (Sciurus carolinensis).</title>
        <authorList>
            <person name="Volokhov D.V."/>
            <person name="Zagorodnyaya T.A."/>
            <person name="Furtak V.A."/>
            <person name="Nattanmai G."/>
            <person name="Randall L."/>
            <person name="Jose S."/>
            <person name="Gao Y."/>
            <person name="Eisenberg T."/>
            <person name="Delmonte P."/>
            <person name="Blom J."/>
            <person name="Mitchell K.K."/>
        </authorList>
    </citation>
    <scope>NUCLEOTIDE SEQUENCE [LARGE SCALE GENOMIC DNA]</scope>
    <source>
        <strain evidence="6 7">SQ8-PEA</strain>
    </source>
</reference>
<name>A0ABT2QPA7_9STAP</name>
<dbReference type="SMART" id="SM01134">
    <property type="entry name" value="DeoRC"/>
    <property type="match status" value="1"/>
</dbReference>
<dbReference type="PROSITE" id="PS51000">
    <property type="entry name" value="HTH_DEOR_2"/>
    <property type="match status" value="1"/>
</dbReference>
<dbReference type="Gene3D" id="1.10.10.10">
    <property type="entry name" value="Winged helix-like DNA-binding domain superfamily/Winged helix DNA-binding domain"/>
    <property type="match status" value="1"/>
</dbReference>